<sequence length="133" mass="14779">MQPLIGYRHDPDGTVVATGLGGYVYNLIVKSMQIKHVVLIPRDHVYAGTFPNGSWAGCLGMISRNEADLAIGPILPTISRFMVAQPLPQYYFIRLTVCGGTKRLFKTDVFGYVTALDPQARATFDDSKVFYLY</sequence>
<accession>A0ACB7SEC8</accession>
<evidence type="ECO:0000313" key="1">
    <source>
        <dbReference type="EMBL" id="KAH6931074.1"/>
    </source>
</evidence>
<keyword evidence="2" id="KW-1185">Reference proteome</keyword>
<dbReference type="EMBL" id="CM023485">
    <property type="protein sequence ID" value="KAH6931074.1"/>
    <property type="molecule type" value="Genomic_DNA"/>
</dbReference>
<protein>
    <submittedName>
        <fullName evidence="1">Uncharacterized protein</fullName>
    </submittedName>
</protein>
<proteinExistence type="predicted"/>
<gene>
    <name evidence="1" type="ORF">HPB50_022051</name>
</gene>
<organism evidence="1 2">
    <name type="scientific">Hyalomma asiaticum</name>
    <name type="common">Tick</name>
    <dbReference type="NCBI Taxonomy" id="266040"/>
    <lineage>
        <taxon>Eukaryota</taxon>
        <taxon>Metazoa</taxon>
        <taxon>Ecdysozoa</taxon>
        <taxon>Arthropoda</taxon>
        <taxon>Chelicerata</taxon>
        <taxon>Arachnida</taxon>
        <taxon>Acari</taxon>
        <taxon>Parasitiformes</taxon>
        <taxon>Ixodida</taxon>
        <taxon>Ixodoidea</taxon>
        <taxon>Ixodidae</taxon>
        <taxon>Hyalomminae</taxon>
        <taxon>Hyalomma</taxon>
    </lineage>
</organism>
<dbReference type="Proteomes" id="UP000821845">
    <property type="component" value="Chromosome 5"/>
</dbReference>
<comment type="caution">
    <text evidence="1">The sequence shown here is derived from an EMBL/GenBank/DDBJ whole genome shotgun (WGS) entry which is preliminary data.</text>
</comment>
<reference evidence="1" key="1">
    <citation type="submission" date="2020-05" db="EMBL/GenBank/DDBJ databases">
        <title>Large-scale comparative analyses of tick genomes elucidate their genetic diversity and vector capacities.</title>
        <authorList>
            <person name="Jia N."/>
            <person name="Wang J."/>
            <person name="Shi W."/>
            <person name="Du L."/>
            <person name="Sun Y."/>
            <person name="Zhan W."/>
            <person name="Jiang J."/>
            <person name="Wang Q."/>
            <person name="Zhang B."/>
            <person name="Ji P."/>
            <person name="Sakyi L.B."/>
            <person name="Cui X."/>
            <person name="Yuan T."/>
            <person name="Jiang B."/>
            <person name="Yang W."/>
            <person name="Lam T.T.-Y."/>
            <person name="Chang Q."/>
            <person name="Ding S."/>
            <person name="Wang X."/>
            <person name="Zhu J."/>
            <person name="Ruan X."/>
            <person name="Zhao L."/>
            <person name="Wei J."/>
            <person name="Que T."/>
            <person name="Du C."/>
            <person name="Cheng J."/>
            <person name="Dai P."/>
            <person name="Han X."/>
            <person name="Huang E."/>
            <person name="Gao Y."/>
            <person name="Liu J."/>
            <person name="Shao H."/>
            <person name="Ye R."/>
            <person name="Li L."/>
            <person name="Wei W."/>
            <person name="Wang X."/>
            <person name="Wang C."/>
            <person name="Yang T."/>
            <person name="Huo Q."/>
            <person name="Li W."/>
            <person name="Guo W."/>
            <person name="Chen H."/>
            <person name="Zhou L."/>
            <person name="Ni X."/>
            <person name="Tian J."/>
            <person name="Zhou Y."/>
            <person name="Sheng Y."/>
            <person name="Liu T."/>
            <person name="Pan Y."/>
            <person name="Xia L."/>
            <person name="Li J."/>
            <person name="Zhao F."/>
            <person name="Cao W."/>
        </authorList>
    </citation>
    <scope>NUCLEOTIDE SEQUENCE</scope>
    <source>
        <strain evidence="1">Hyas-2018</strain>
    </source>
</reference>
<name>A0ACB7SEC8_HYAAI</name>
<evidence type="ECO:0000313" key="2">
    <source>
        <dbReference type="Proteomes" id="UP000821845"/>
    </source>
</evidence>